<dbReference type="RefSeq" id="XP_019052796.1">
    <property type="nucleotide sequence ID" value="XM_019197251.1"/>
</dbReference>
<sequence length="243" mass="27177">MQSDLVLMRRHEEQGHQGKKMLNAGSADGIWREKMMKGDNGLKTIECLRGRLLAERVASRVAREEAELMGNKLIELERRIRAEIRSRNRAERKLKLLTKKLESLKLPHVLDWSSSSEKSEDSRSSSTTSSGRKDPDPIKCGCIEEEEETRNAKCPSSTPEGPRSDDVSEDKVAKLGHGGISNSAEIVHSCNNNSSRDPSPGQPCKIETISSKELVTDDARYLNASCRRQREFQLLPSSFPCLS</sequence>
<accession>A0A1U7ZNS1</accession>
<keyword evidence="3" id="KW-1185">Reference proteome</keyword>
<evidence type="ECO:0000313" key="4">
    <source>
        <dbReference type="RefSeq" id="XP_010253441.1"/>
    </source>
</evidence>
<evidence type="ECO:0000256" key="1">
    <source>
        <dbReference type="SAM" id="Coils"/>
    </source>
</evidence>
<dbReference type="eggNOG" id="ENOG502RZHI">
    <property type="taxonomic scope" value="Eukaryota"/>
</dbReference>
<dbReference type="Proteomes" id="UP000189703">
    <property type="component" value="Unplaced"/>
</dbReference>
<feature type="coiled-coil region" evidence="1">
    <location>
        <begin position="73"/>
        <end position="100"/>
    </location>
</feature>
<dbReference type="RefSeq" id="XP_010253442.1">
    <property type="nucleotide sequence ID" value="XM_010255140.2"/>
</dbReference>
<dbReference type="RefSeq" id="XP_010253441.1">
    <property type="nucleotide sequence ID" value="XM_010255139.2"/>
</dbReference>
<reference evidence="4 5" key="1">
    <citation type="submission" date="2025-04" db="UniProtKB">
        <authorList>
            <consortium name="RefSeq"/>
        </authorList>
    </citation>
    <scope>IDENTIFICATION</scope>
</reference>
<keyword evidence="1" id="KW-0175">Coiled coil</keyword>
<feature type="compositionally biased region" description="Polar residues" evidence="2">
    <location>
        <begin position="188"/>
        <end position="197"/>
    </location>
</feature>
<dbReference type="OrthoDB" id="1939750at2759"/>
<feature type="region of interest" description="Disordered" evidence="2">
    <location>
        <begin position="188"/>
        <end position="209"/>
    </location>
</feature>
<dbReference type="GeneID" id="104594710"/>
<feature type="region of interest" description="Disordered" evidence="2">
    <location>
        <begin position="111"/>
        <end position="169"/>
    </location>
</feature>
<dbReference type="KEGG" id="nnu:104594710"/>
<proteinExistence type="predicted"/>
<name>A0A1U7ZNS1_NELNU</name>
<evidence type="ECO:0000313" key="6">
    <source>
        <dbReference type="RefSeq" id="XP_019052796.1"/>
    </source>
</evidence>
<evidence type="ECO:0000313" key="5">
    <source>
        <dbReference type="RefSeq" id="XP_010253442.1"/>
    </source>
</evidence>
<dbReference type="PANTHER" id="PTHR33701:SF2">
    <property type="entry name" value="TRANSMEMBRANE PROTEIN"/>
    <property type="match status" value="1"/>
</dbReference>
<organism evidence="3 4">
    <name type="scientific">Nelumbo nucifera</name>
    <name type="common">Sacred lotus</name>
    <dbReference type="NCBI Taxonomy" id="4432"/>
    <lineage>
        <taxon>Eukaryota</taxon>
        <taxon>Viridiplantae</taxon>
        <taxon>Streptophyta</taxon>
        <taxon>Embryophyta</taxon>
        <taxon>Tracheophyta</taxon>
        <taxon>Spermatophyta</taxon>
        <taxon>Magnoliopsida</taxon>
        <taxon>Proteales</taxon>
        <taxon>Nelumbonaceae</taxon>
        <taxon>Nelumbo</taxon>
    </lineage>
</organism>
<evidence type="ECO:0000256" key="2">
    <source>
        <dbReference type="SAM" id="MobiDB-lite"/>
    </source>
</evidence>
<dbReference type="PANTHER" id="PTHR33701">
    <property type="entry name" value="TRANSMEMBRANE PROTEIN"/>
    <property type="match status" value="1"/>
</dbReference>
<protein>
    <submittedName>
        <fullName evidence="4 5">Uncharacterized protein LOC104594710</fullName>
    </submittedName>
</protein>
<evidence type="ECO:0000313" key="3">
    <source>
        <dbReference type="Proteomes" id="UP000189703"/>
    </source>
</evidence>
<dbReference type="AlphaFoldDB" id="A0A1U7ZNS1"/>
<gene>
    <name evidence="4 5 6" type="primary">LOC104594710</name>
</gene>